<reference evidence="1 2" key="1">
    <citation type="journal article" date="2022" name="DNA Res.">
        <title>Chromosomal-level genome assembly of the orchid tree Bauhinia variegata (Leguminosae; Cercidoideae) supports the allotetraploid origin hypothesis of Bauhinia.</title>
        <authorList>
            <person name="Zhong Y."/>
            <person name="Chen Y."/>
            <person name="Zheng D."/>
            <person name="Pang J."/>
            <person name="Liu Y."/>
            <person name="Luo S."/>
            <person name="Meng S."/>
            <person name="Qian L."/>
            <person name="Wei D."/>
            <person name="Dai S."/>
            <person name="Zhou R."/>
        </authorList>
    </citation>
    <scope>NUCLEOTIDE SEQUENCE [LARGE SCALE GENOMIC DNA]</scope>
    <source>
        <strain evidence="1">BV-YZ2020</strain>
    </source>
</reference>
<dbReference type="Proteomes" id="UP000828941">
    <property type="component" value="Chromosome 12"/>
</dbReference>
<evidence type="ECO:0000313" key="1">
    <source>
        <dbReference type="EMBL" id="KAI4308464.1"/>
    </source>
</evidence>
<accession>A0ACB9LFB4</accession>
<proteinExistence type="predicted"/>
<sequence length="243" mass="25869">MSKTLSCSTGGCFPRYCGFNISPFSSCRSAIKCEINITKLQTITWHTTAAEKNNSFSSSRSAPGVPSQLLILTPLAQTVFDITKFGGKANADITQALRDAFKEACASPTPSKVVIPAGTYNLNAIDLKGKGTFDGQGATAWKQNDCGKNTKCKMASMNFGFNFLTNALISQITSKDSKNFNVNVLGCNNITFDHFTISAPAESLNTDGIHVGRSTIVNILNSNIATGDDCVSLGDGSKQVLQQ</sequence>
<dbReference type="EMBL" id="CM039437">
    <property type="protein sequence ID" value="KAI4308464.1"/>
    <property type="molecule type" value="Genomic_DNA"/>
</dbReference>
<organism evidence="1 2">
    <name type="scientific">Bauhinia variegata</name>
    <name type="common">Purple orchid tree</name>
    <name type="synonym">Phanera variegata</name>
    <dbReference type="NCBI Taxonomy" id="167791"/>
    <lineage>
        <taxon>Eukaryota</taxon>
        <taxon>Viridiplantae</taxon>
        <taxon>Streptophyta</taxon>
        <taxon>Embryophyta</taxon>
        <taxon>Tracheophyta</taxon>
        <taxon>Spermatophyta</taxon>
        <taxon>Magnoliopsida</taxon>
        <taxon>eudicotyledons</taxon>
        <taxon>Gunneridae</taxon>
        <taxon>Pentapetalae</taxon>
        <taxon>rosids</taxon>
        <taxon>fabids</taxon>
        <taxon>Fabales</taxon>
        <taxon>Fabaceae</taxon>
        <taxon>Cercidoideae</taxon>
        <taxon>Cercideae</taxon>
        <taxon>Bauhiniinae</taxon>
        <taxon>Bauhinia</taxon>
    </lineage>
</organism>
<comment type="caution">
    <text evidence="1">The sequence shown here is derived from an EMBL/GenBank/DDBJ whole genome shotgun (WGS) entry which is preliminary data.</text>
</comment>
<keyword evidence="2" id="KW-1185">Reference proteome</keyword>
<name>A0ACB9LFB4_BAUVA</name>
<gene>
    <name evidence="1" type="ORF">L6164_031541</name>
</gene>
<protein>
    <submittedName>
        <fullName evidence="1">Uncharacterized protein</fullName>
    </submittedName>
</protein>
<evidence type="ECO:0000313" key="2">
    <source>
        <dbReference type="Proteomes" id="UP000828941"/>
    </source>
</evidence>